<name>A0A420BI77_SPHD1</name>
<keyword evidence="2" id="KW-1185">Reference proteome</keyword>
<proteinExistence type="predicted"/>
<sequence>MFHLIGSELFAGSKTRGGSHKGKKQVFIYEVNCYFLLNVTALVQFL</sequence>
<dbReference type="Proteomes" id="UP000286246">
    <property type="component" value="Unassembled WGS sequence"/>
</dbReference>
<dbReference type="AlphaFoldDB" id="A0A420BI77"/>
<protein>
    <submittedName>
        <fullName evidence="1">Uncharacterized protein</fullName>
    </submittedName>
</protein>
<comment type="caution">
    <text evidence="1">The sequence shown here is derived from an EMBL/GenBank/DDBJ whole genome shotgun (WGS) entry which is preliminary data.</text>
</comment>
<dbReference type="EMBL" id="RAPY01000001">
    <property type="protein sequence ID" value="RKE56410.1"/>
    <property type="molecule type" value="Genomic_DNA"/>
</dbReference>
<evidence type="ECO:0000313" key="1">
    <source>
        <dbReference type="EMBL" id="RKE56410.1"/>
    </source>
</evidence>
<accession>A0A420BI77</accession>
<organism evidence="1 2">
    <name type="scientific">Sphingobacterium detergens</name>
    <dbReference type="NCBI Taxonomy" id="1145106"/>
    <lineage>
        <taxon>Bacteria</taxon>
        <taxon>Pseudomonadati</taxon>
        <taxon>Bacteroidota</taxon>
        <taxon>Sphingobacteriia</taxon>
        <taxon>Sphingobacteriales</taxon>
        <taxon>Sphingobacteriaceae</taxon>
        <taxon>Sphingobacterium</taxon>
    </lineage>
</organism>
<gene>
    <name evidence="1" type="ORF">DFQ12_1271</name>
</gene>
<evidence type="ECO:0000313" key="2">
    <source>
        <dbReference type="Proteomes" id="UP000286246"/>
    </source>
</evidence>
<reference evidence="1 2" key="1">
    <citation type="submission" date="2018-09" db="EMBL/GenBank/DDBJ databases">
        <title>Genomic Encyclopedia of Type Strains, Phase III (KMG-III): the genomes of soil and plant-associated and newly described type strains.</title>
        <authorList>
            <person name="Whitman W."/>
        </authorList>
    </citation>
    <scope>NUCLEOTIDE SEQUENCE [LARGE SCALE GENOMIC DNA]</scope>
    <source>
        <strain evidence="1 2">CECT 7938</strain>
    </source>
</reference>